<protein>
    <submittedName>
        <fullName evidence="1">Uncharacterized protein</fullName>
    </submittedName>
</protein>
<evidence type="ECO:0000313" key="1">
    <source>
        <dbReference type="EMBL" id="KAL0116674.1"/>
    </source>
</evidence>
<evidence type="ECO:0000313" key="2">
    <source>
        <dbReference type="Proteomes" id="UP001430953"/>
    </source>
</evidence>
<keyword evidence="2" id="KW-1185">Reference proteome</keyword>
<organism evidence="1 2">
    <name type="scientific">Cardiocondyla obscurior</name>
    <dbReference type="NCBI Taxonomy" id="286306"/>
    <lineage>
        <taxon>Eukaryota</taxon>
        <taxon>Metazoa</taxon>
        <taxon>Ecdysozoa</taxon>
        <taxon>Arthropoda</taxon>
        <taxon>Hexapoda</taxon>
        <taxon>Insecta</taxon>
        <taxon>Pterygota</taxon>
        <taxon>Neoptera</taxon>
        <taxon>Endopterygota</taxon>
        <taxon>Hymenoptera</taxon>
        <taxon>Apocrita</taxon>
        <taxon>Aculeata</taxon>
        <taxon>Formicoidea</taxon>
        <taxon>Formicidae</taxon>
        <taxon>Myrmicinae</taxon>
        <taxon>Cardiocondyla</taxon>
    </lineage>
</organism>
<proteinExistence type="predicted"/>
<comment type="caution">
    <text evidence="1">The sequence shown here is derived from an EMBL/GenBank/DDBJ whole genome shotgun (WGS) entry which is preliminary data.</text>
</comment>
<accession>A0AAW2FNM7</accession>
<sequence>MYFLSVSRTPLSRSLKITAKKYDDVRRISLTFSNLGILRGICEGMRTKSISWAVGQLNIVTITRRFICEFFCKFFYIIDTCKTPKKEKKKKGKKNDVCP</sequence>
<dbReference type="AlphaFoldDB" id="A0AAW2FNM7"/>
<gene>
    <name evidence="1" type="ORF">PUN28_009951</name>
</gene>
<reference evidence="1 2" key="1">
    <citation type="submission" date="2023-03" db="EMBL/GenBank/DDBJ databases">
        <title>High recombination rates correlate with genetic variation in Cardiocondyla obscurior ants.</title>
        <authorList>
            <person name="Errbii M."/>
        </authorList>
    </citation>
    <scope>NUCLEOTIDE SEQUENCE [LARGE SCALE GENOMIC DNA]</scope>
    <source>
        <strain evidence="1">Alpha-2009</strain>
        <tissue evidence="1">Whole body</tissue>
    </source>
</reference>
<name>A0AAW2FNM7_9HYME</name>
<dbReference type="EMBL" id="JADYXP020000009">
    <property type="protein sequence ID" value="KAL0116674.1"/>
    <property type="molecule type" value="Genomic_DNA"/>
</dbReference>
<dbReference type="Proteomes" id="UP001430953">
    <property type="component" value="Unassembled WGS sequence"/>
</dbReference>